<dbReference type="Pfam" id="PF08100">
    <property type="entry name" value="Dimerisation"/>
    <property type="match status" value="1"/>
</dbReference>
<dbReference type="GO" id="GO:0008171">
    <property type="term" value="F:O-methyltransferase activity"/>
    <property type="evidence" value="ECO:0007669"/>
    <property type="project" value="InterPro"/>
</dbReference>
<evidence type="ECO:0008006" key="9">
    <source>
        <dbReference type="Google" id="ProtNLM"/>
    </source>
</evidence>
<accession>A0A8H7W8J2</accession>
<name>A0A8H7W8J2_9HELO</name>
<keyword evidence="2" id="KW-0808">Transferase</keyword>
<feature type="domain" description="O-methyltransferase C-terminal" evidence="5">
    <location>
        <begin position="221"/>
        <end position="365"/>
    </location>
</feature>
<keyword evidence="8" id="KW-1185">Reference proteome</keyword>
<dbReference type="Pfam" id="PF00891">
    <property type="entry name" value="Methyltransf_2"/>
    <property type="match status" value="1"/>
</dbReference>
<evidence type="ECO:0000313" key="7">
    <source>
        <dbReference type="EMBL" id="KAG4421150.1"/>
    </source>
</evidence>
<evidence type="ECO:0000259" key="6">
    <source>
        <dbReference type="Pfam" id="PF08100"/>
    </source>
</evidence>
<dbReference type="PANTHER" id="PTHR43712">
    <property type="entry name" value="PUTATIVE (AFU_ORTHOLOGUE AFUA_4G14580)-RELATED"/>
    <property type="match status" value="1"/>
</dbReference>
<dbReference type="SUPFAM" id="SSF46785">
    <property type="entry name" value="Winged helix' DNA-binding domain"/>
    <property type="match status" value="1"/>
</dbReference>
<dbReference type="PANTHER" id="PTHR43712:SF11">
    <property type="entry name" value="O-METHYLTRANSFERASE (AFU_ORTHOLOGUE AFUA_2G17820)-RELATED"/>
    <property type="match status" value="1"/>
</dbReference>
<evidence type="ECO:0000256" key="2">
    <source>
        <dbReference type="ARBA" id="ARBA00022679"/>
    </source>
</evidence>
<dbReference type="OrthoDB" id="1535081at2759"/>
<feature type="active site" description="Proton acceptor" evidence="4">
    <location>
        <position position="295"/>
    </location>
</feature>
<dbReference type="SUPFAM" id="SSF53335">
    <property type="entry name" value="S-adenosyl-L-methionine-dependent methyltransferases"/>
    <property type="match status" value="1"/>
</dbReference>
<gene>
    <name evidence="7" type="ORF">IFR04_005670</name>
</gene>
<evidence type="ECO:0000256" key="3">
    <source>
        <dbReference type="ARBA" id="ARBA00022691"/>
    </source>
</evidence>
<dbReference type="PIRSF" id="PIRSF005739">
    <property type="entry name" value="O-mtase"/>
    <property type="match status" value="1"/>
</dbReference>
<dbReference type="EMBL" id="JAFJYH010000070">
    <property type="protein sequence ID" value="KAG4421150.1"/>
    <property type="molecule type" value="Genomic_DNA"/>
</dbReference>
<dbReference type="InterPro" id="IPR016461">
    <property type="entry name" value="COMT-like"/>
</dbReference>
<evidence type="ECO:0000256" key="1">
    <source>
        <dbReference type="ARBA" id="ARBA00022603"/>
    </source>
</evidence>
<dbReference type="PROSITE" id="PS51683">
    <property type="entry name" value="SAM_OMT_II"/>
    <property type="match status" value="1"/>
</dbReference>
<dbReference type="GO" id="GO:0046983">
    <property type="term" value="F:protein dimerization activity"/>
    <property type="evidence" value="ECO:0007669"/>
    <property type="project" value="InterPro"/>
</dbReference>
<comment type="caution">
    <text evidence="7">The sequence shown here is derived from an EMBL/GenBank/DDBJ whole genome shotgun (WGS) entry which is preliminary data.</text>
</comment>
<dbReference type="AlphaFoldDB" id="A0A8H7W8J2"/>
<dbReference type="InterPro" id="IPR036388">
    <property type="entry name" value="WH-like_DNA-bd_sf"/>
</dbReference>
<evidence type="ECO:0000313" key="8">
    <source>
        <dbReference type="Proteomes" id="UP000664132"/>
    </source>
</evidence>
<keyword evidence="3" id="KW-0949">S-adenosyl-L-methionine</keyword>
<dbReference type="Gene3D" id="1.10.10.10">
    <property type="entry name" value="Winged helix-like DNA-binding domain superfamily/Winged helix DNA-binding domain"/>
    <property type="match status" value="1"/>
</dbReference>
<dbReference type="InterPro" id="IPR001077">
    <property type="entry name" value="COMT_C"/>
</dbReference>
<proteinExistence type="predicted"/>
<evidence type="ECO:0000259" key="5">
    <source>
        <dbReference type="Pfam" id="PF00891"/>
    </source>
</evidence>
<organism evidence="7 8">
    <name type="scientific">Cadophora malorum</name>
    <dbReference type="NCBI Taxonomy" id="108018"/>
    <lineage>
        <taxon>Eukaryota</taxon>
        <taxon>Fungi</taxon>
        <taxon>Dikarya</taxon>
        <taxon>Ascomycota</taxon>
        <taxon>Pezizomycotina</taxon>
        <taxon>Leotiomycetes</taxon>
        <taxon>Helotiales</taxon>
        <taxon>Ploettnerulaceae</taxon>
        <taxon>Cadophora</taxon>
    </lineage>
</organism>
<dbReference type="InterPro" id="IPR012967">
    <property type="entry name" value="COMT_dimerisation"/>
</dbReference>
<dbReference type="GO" id="GO:0032259">
    <property type="term" value="P:methylation"/>
    <property type="evidence" value="ECO:0007669"/>
    <property type="project" value="UniProtKB-KW"/>
</dbReference>
<dbReference type="InterPro" id="IPR029063">
    <property type="entry name" value="SAM-dependent_MTases_sf"/>
</dbReference>
<reference evidence="7" key="1">
    <citation type="submission" date="2021-02" db="EMBL/GenBank/DDBJ databases">
        <title>Genome sequence Cadophora malorum strain M34.</title>
        <authorList>
            <person name="Stefanovic E."/>
            <person name="Vu D."/>
            <person name="Scully C."/>
            <person name="Dijksterhuis J."/>
            <person name="Roader J."/>
            <person name="Houbraken J."/>
        </authorList>
    </citation>
    <scope>NUCLEOTIDE SEQUENCE</scope>
    <source>
        <strain evidence="7">M34</strain>
    </source>
</reference>
<dbReference type="Gene3D" id="3.40.50.150">
    <property type="entry name" value="Vaccinia Virus protein VP39"/>
    <property type="match status" value="1"/>
</dbReference>
<dbReference type="Proteomes" id="UP000664132">
    <property type="component" value="Unassembled WGS sequence"/>
</dbReference>
<keyword evidence="1" id="KW-0489">Methyltransferase</keyword>
<feature type="domain" description="O-methyltransferase dimerisation" evidence="6">
    <location>
        <begin position="61"/>
        <end position="126"/>
    </location>
</feature>
<protein>
    <recommendedName>
        <fullName evidence="9">O-methyltransferase</fullName>
    </recommendedName>
</protein>
<evidence type="ECO:0000256" key="4">
    <source>
        <dbReference type="PIRSR" id="PIRSR005739-1"/>
    </source>
</evidence>
<sequence length="389" mass="43850">MTDLLDLVKQVQIAAEAVAAGYGGGDNLELRRAIRNLNRVAEPPAERMRRVIYQPVQNGTVRLAVEMGLPHALIEAKEMRADELAAKCGADKSLVVRVMRVLMAMDIIDEIGEEQYSASPSTEALASETWTGGVRFIHDTVIPTYAKLADYYRETGFRPSEKTAIEYGTGAEFWTFLNQRPSLHQDFLVYMRGRKDGTPRWLDYFPIQTQMADLSTAKDAVTLVDIGGNLGHDLKLFRERWPGISGKGRVVLMDLPEVLRGNGDPLVGIEKVEYDFFTPQPIVGAKFYMFRAICHDWVDDDCIKFLGNTVKAMKPGYSRLLINDQVLPDVGAELHPTMLDMAMMTYFHAMERTERQWRTLLGRLGVEIVKIWRLETGGSEAVIETMLKE</sequence>
<dbReference type="InterPro" id="IPR036390">
    <property type="entry name" value="WH_DNA-bd_sf"/>
</dbReference>